<reference evidence="2 3" key="1">
    <citation type="journal article" date="2015" name="Genome Announc.">
        <title>Draft Genome Sequence of Cyanobacterium Hassallia byssoidea Strain VB512170, Isolated from Monuments in India.</title>
        <authorList>
            <person name="Singh D."/>
            <person name="Chandrababunaidu M.M."/>
            <person name="Panda A."/>
            <person name="Sen D."/>
            <person name="Bhattacharyya S."/>
            <person name="Adhikary S.P."/>
            <person name="Tripathy S."/>
        </authorList>
    </citation>
    <scope>NUCLEOTIDE SEQUENCE [LARGE SCALE GENOMIC DNA]</scope>
    <source>
        <strain evidence="2 3">VB512170</strain>
    </source>
</reference>
<dbReference type="AlphaFoldDB" id="A0A846H105"/>
<dbReference type="InterPro" id="IPR025587">
    <property type="entry name" value="DUF4351"/>
</dbReference>
<comment type="caution">
    <text evidence="2">The sequence shown here is derived from an EMBL/GenBank/DDBJ whole genome shotgun (WGS) entry which is preliminary data.</text>
</comment>
<dbReference type="PANTHER" id="PTHR34613">
    <property type="entry name" value="SLL0800 PROTEIN"/>
    <property type="match status" value="1"/>
</dbReference>
<dbReference type="Pfam" id="PF14261">
    <property type="entry name" value="DUF4351"/>
    <property type="match status" value="1"/>
</dbReference>
<feature type="domain" description="DUF4351" evidence="1">
    <location>
        <begin position="211"/>
        <end position="269"/>
    </location>
</feature>
<proteinExistence type="predicted"/>
<name>A0A846H105_9CYAN</name>
<dbReference type="RefSeq" id="WP_039748568.1">
    <property type="nucleotide sequence ID" value="NZ_JTCM02000002.1"/>
</dbReference>
<dbReference type="EMBL" id="JTCM02000002">
    <property type="protein sequence ID" value="NEU71372.1"/>
    <property type="molecule type" value="Genomic_DNA"/>
</dbReference>
<evidence type="ECO:0000313" key="3">
    <source>
        <dbReference type="Proteomes" id="UP000031549"/>
    </source>
</evidence>
<evidence type="ECO:0000259" key="1">
    <source>
        <dbReference type="Pfam" id="PF14261"/>
    </source>
</evidence>
<keyword evidence="3" id="KW-1185">Reference proteome</keyword>
<dbReference type="PANTHER" id="PTHR34613:SF1">
    <property type="entry name" value="SLL6017 PROTEIN"/>
    <property type="match status" value="1"/>
</dbReference>
<protein>
    <submittedName>
        <fullName evidence="2">DUF4351 domain-containing protein</fullName>
    </submittedName>
</protein>
<dbReference type="Proteomes" id="UP000031549">
    <property type="component" value="Unassembled WGS sequence"/>
</dbReference>
<organism evidence="2 3">
    <name type="scientific">Hassallia byssoidea VB512170</name>
    <dbReference type="NCBI Taxonomy" id="1304833"/>
    <lineage>
        <taxon>Bacteria</taxon>
        <taxon>Bacillati</taxon>
        <taxon>Cyanobacteriota</taxon>
        <taxon>Cyanophyceae</taxon>
        <taxon>Nostocales</taxon>
        <taxon>Tolypothrichaceae</taxon>
        <taxon>Hassallia</taxon>
    </lineage>
</organism>
<sequence>MAYDSICRFLTSEYPLPFVQWLLNSQETNIQVLPTELSVEPIRSDALFQLPELGNILHLEFQTVPKSKPSLPVRMLDYWLRIYRKYECPIEQVVVFLKQTDSPAVYINELAVGKTRHEYRIIRLWEQDPKPLLANPALLPLAVLASTDAPYSGLLEQVAVEIDKIEEPEQKQNITACVEVLAALKFDKQLIRQYFREELMEESPIYQEILEKGAKKGKLQTLTRLLSRRFGTISSQLQQQLQALSINQLDDLSDALFDFSEISDLAVWLQNQQ</sequence>
<gene>
    <name evidence="2" type="ORF">PI95_001925</name>
</gene>
<evidence type="ECO:0000313" key="2">
    <source>
        <dbReference type="EMBL" id="NEU71372.1"/>
    </source>
</evidence>
<accession>A0A846H105</accession>